<gene>
    <name evidence="2" type="ORF">PISMIDRAFT_20390</name>
    <name evidence="1" type="ORF">PISMIDRAFT_20424</name>
</gene>
<evidence type="ECO:0000313" key="1">
    <source>
        <dbReference type="EMBL" id="KIK10417.1"/>
    </source>
</evidence>
<reference evidence="1" key="3">
    <citation type="submission" date="2015-02" db="EMBL/GenBank/DDBJ databases">
        <title>Evolutionary Origins and Diversification of the Mycorrhizal Mutualists.</title>
        <authorList>
            <consortium name="DOE Joint Genome Institute"/>
            <consortium name="Mycorrhizal Genomics Consortium"/>
            <person name="Kohler A."/>
            <person name="Kuo A."/>
            <person name="Nagy L.G."/>
            <person name="Floudas D."/>
            <person name="Copeland A."/>
            <person name="Barry K.W."/>
            <person name="Cichocki N."/>
            <person name="Veneault-Fourrey C."/>
            <person name="LaButti K."/>
            <person name="Lindquist E.A."/>
            <person name="Lipzen A."/>
            <person name="Lundell T."/>
            <person name="Morin E."/>
            <person name="Murat C."/>
            <person name="Riley R."/>
            <person name="Ohm R."/>
            <person name="Sun H."/>
            <person name="Tunlid A."/>
            <person name="Henrissat B."/>
            <person name="Grigoriev I.V."/>
            <person name="Hibbett D.S."/>
            <person name="Martin F."/>
        </authorList>
    </citation>
    <scope>NUCLEOTIDE SEQUENCE</scope>
    <source>
        <strain evidence="1">441</strain>
    </source>
</reference>
<evidence type="ECO:0000313" key="2">
    <source>
        <dbReference type="EMBL" id="KIK10449.1"/>
    </source>
</evidence>
<accession>A0A0C9YJA0</accession>
<dbReference type="EMBL" id="KN834682">
    <property type="protein sequence ID" value="KIK10449.1"/>
    <property type="molecule type" value="Genomic_DNA"/>
</dbReference>
<proteinExistence type="predicted"/>
<sequence length="77" mass="8750">MPTETFEPLLSRILCNDLAALLDHTLRVHKTVVIARDLGALIRAMFAHWQPDKLLAWLKYVTTYVAAPHRQGLTIIT</sequence>
<dbReference type="EMBL" id="KN834716">
    <property type="protein sequence ID" value="KIK10417.1"/>
    <property type="molecule type" value="Genomic_DNA"/>
</dbReference>
<protein>
    <submittedName>
        <fullName evidence="1">Unplaced genomic scaffold scaffold_1032, whole genome shotgun sequence</fullName>
    </submittedName>
</protein>
<dbReference type="Proteomes" id="UP000054018">
    <property type="component" value="Unassembled WGS sequence"/>
</dbReference>
<dbReference type="AlphaFoldDB" id="A0A0C9YJA0"/>
<organism evidence="1 3">
    <name type="scientific">Pisolithus microcarpus 441</name>
    <dbReference type="NCBI Taxonomy" id="765257"/>
    <lineage>
        <taxon>Eukaryota</taxon>
        <taxon>Fungi</taxon>
        <taxon>Dikarya</taxon>
        <taxon>Basidiomycota</taxon>
        <taxon>Agaricomycotina</taxon>
        <taxon>Agaricomycetes</taxon>
        <taxon>Agaricomycetidae</taxon>
        <taxon>Boletales</taxon>
        <taxon>Sclerodermatineae</taxon>
        <taxon>Pisolithaceae</taxon>
        <taxon>Pisolithus</taxon>
    </lineage>
</organism>
<reference evidence="1 3" key="1">
    <citation type="submission" date="2014-04" db="EMBL/GenBank/DDBJ databases">
        <authorList>
            <consortium name="DOE Joint Genome Institute"/>
            <person name="Kuo A."/>
            <person name="Kohler A."/>
            <person name="Costa M.D."/>
            <person name="Nagy L.G."/>
            <person name="Floudas D."/>
            <person name="Copeland A."/>
            <person name="Barry K.W."/>
            <person name="Cichocki N."/>
            <person name="Veneault-Fourrey C."/>
            <person name="LaButti K."/>
            <person name="Lindquist E.A."/>
            <person name="Lipzen A."/>
            <person name="Lundell T."/>
            <person name="Morin E."/>
            <person name="Murat C."/>
            <person name="Sun H."/>
            <person name="Tunlid A."/>
            <person name="Henrissat B."/>
            <person name="Grigoriev I.V."/>
            <person name="Hibbett D.S."/>
            <person name="Martin F."/>
            <person name="Nordberg H.P."/>
            <person name="Cantor M.N."/>
            <person name="Hua S.X."/>
        </authorList>
    </citation>
    <scope>NUCLEOTIDE SEQUENCE [LARGE SCALE GENOMIC DNA]</scope>
    <source>
        <strain evidence="1 3">441</strain>
    </source>
</reference>
<keyword evidence="3" id="KW-1185">Reference proteome</keyword>
<reference evidence="3" key="2">
    <citation type="submission" date="2015-01" db="EMBL/GenBank/DDBJ databases">
        <title>Evolutionary Origins and Diversification of the Mycorrhizal Mutualists.</title>
        <authorList>
            <consortium name="DOE Joint Genome Institute"/>
            <consortium name="Mycorrhizal Genomics Consortium"/>
            <person name="Kohler A."/>
            <person name="Kuo A."/>
            <person name="Nagy L.G."/>
            <person name="Floudas D."/>
            <person name="Copeland A."/>
            <person name="Barry K.W."/>
            <person name="Cichocki N."/>
            <person name="Veneault-Fourrey C."/>
            <person name="LaButti K."/>
            <person name="Lindquist E.A."/>
            <person name="Lipzen A."/>
            <person name="Lundell T."/>
            <person name="Morin E."/>
            <person name="Murat C."/>
            <person name="Riley R."/>
            <person name="Ohm R."/>
            <person name="Sun H."/>
            <person name="Tunlid A."/>
            <person name="Henrissat B."/>
            <person name="Grigoriev I.V."/>
            <person name="Hibbett D.S."/>
            <person name="Martin F."/>
        </authorList>
    </citation>
    <scope>NUCLEOTIDE SEQUENCE [LARGE SCALE GENOMIC DNA]</scope>
    <source>
        <strain evidence="2 3">441</strain>
    </source>
</reference>
<dbReference type="HOGENOM" id="CLU_2638981_0_0_1"/>
<evidence type="ECO:0000313" key="3">
    <source>
        <dbReference type="Proteomes" id="UP000054018"/>
    </source>
</evidence>
<name>A0A0C9YJA0_9AGAM</name>